<dbReference type="EMBL" id="KN838765">
    <property type="protein sequence ID" value="KIJ95182.1"/>
    <property type="molecule type" value="Genomic_DNA"/>
</dbReference>
<organism evidence="1 2">
    <name type="scientific">Laccaria amethystina LaAM-08-1</name>
    <dbReference type="NCBI Taxonomy" id="1095629"/>
    <lineage>
        <taxon>Eukaryota</taxon>
        <taxon>Fungi</taxon>
        <taxon>Dikarya</taxon>
        <taxon>Basidiomycota</taxon>
        <taxon>Agaricomycotina</taxon>
        <taxon>Agaricomycetes</taxon>
        <taxon>Agaricomycetidae</taxon>
        <taxon>Agaricales</taxon>
        <taxon>Agaricineae</taxon>
        <taxon>Hydnangiaceae</taxon>
        <taxon>Laccaria</taxon>
    </lineage>
</organism>
<sequence>MLNLLEYLRFAVYSLQSCGRRRLVKTTPIHGRLSVHHSLQEYKALSRSVGSSSCIRGLRYCIDPPYSLLVDFGKENTPAIYLLPSWRGKNKANRWHERYTDCGTLQRDGRTFDRIQSDITLKAAHTSSSLSETSPPLRWLWLTPTQFQNQCGFSFLRKAHVTQQLSCNHKHGKVSTRPNILRRSPVTTPQAQDRVAQLERGIYCEPVDSSERLLWKAFLLFGVRGGHEVNVEKGKKAED</sequence>
<dbReference type="Proteomes" id="UP000054477">
    <property type="component" value="Unassembled WGS sequence"/>
</dbReference>
<reference evidence="2" key="2">
    <citation type="submission" date="2015-01" db="EMBL/GenBank/DDBJ databases">
        <title>Evolutionary Origins and Diversification of the Mycorrhizal Mutualists.</title>
        <authorList>
            <consortium name="DOE Joint Genome Institute"/>
            <consortium name="Mycorrhizal Genomics Consortium"/>
            <person name="Kohler A."/>
            <person name="Kuo A."/>
            <person name="Nagy L.G."/>
            <person name="Floudas D."/>
            <person name="Copeland A."/>
            <person name="Barry K.W."/>
            <person name="Cichocki N."/>
            <person name="Veneault-Fourrey C."/>
            <person name="LaButti K."/>
            <person name="Lindquist E.A."/>
            <person name="Lipzen A."/>
            <person name="Lundell T."/>
            <person name="Morin E."/>
            <person name="Murat C."/>
            <person name="Riley R."/>
            <person name="Ohm R."/>
            <person name="Sun H."/>
            <person name="Tunlid A."/>
            <person name="Henrissat B."/>
            <person name="Grigoriev I.V."/>
            <person name="Hibbett D.S."/>
            <person name="Martin F."/>
        </authorList>
    </citation>
    <scope>NUCLEOTIDE SEQUENCE [LARGE SCALE GENOMIC DNA]</scope>
    <source>
        <strain evidence="2">LaAM-08-1</strain>
    </source>
</reference>
<keyword evidence="2" id="KW-1185">Reference proteome</keyword>
<name>A0A0C9XGC3_9AGAR</name>
<accession>A0A0C9XGC3</accession>
<dbReference type="HOGENOM" id="CLU_1161307_0_0_1"/>
<reference evidence="1 2" key="1">
    <citation type="submission" date="2014-04" db="EMBL/GenBank/DDBJ databases">
        <authorList>
            <consortium name="DOE Joint Genome Institute"/>
            <person name="Kuo A."/>
            <person name="Kohler A."/>
            <person name="Nagy L.G."/>
            <person name="Floudas D."/>
            <person name="Copeland A."/>
            <person name="Barry K.W."/>
            <person name="Cichocki N."/>
            <person name="Veneault-Fourrey C."/>
            <person name="LaButti K."/>
            <person name="Lindquist E.A."/>
            <person name="Lipzen A."/>
            <person name="Lundell T."/>
            <person name="Morin E."/>
            <person name="Murat C."/>
            <person name="Sun H."/>
            <person name="Tunlid A."/>
            <person name="Henrissat B."/>
            <person name="Grigoriev I.V."/>
            <person name="Hibbett D.S."/>
            <person name="Martin F."/>
            <person name="Nordberg H.P."/>
            <person name="Cantor M.N."/>
            <person name="Hua S.X."/>
        </authorList>
    </citation>
    <scope>NUCLEOTIDE SEQUENCE [LARGE SCALE GENOMIC DNA]</scope>
    <source>
        <strain evidence="1 2">LaAM-08-1</strain>
    </source>
</reference>
<evidence type="ECO:0000313" key="1">
    <source>
        <dbReference type="EMBL" id="KIJ95182.1"/>
    </source>
</evidence>
<protein>
    <submittedName>
        <fullName evidence="1">Uncharacterized protein</fullName>
    </submittedName>
</protein>
<gene>
    <name evidence="1" type="ORF">K443DRAFT_337380</name>
</gene>
<proteinExistence type="predicted"/>
<dbReference type="AlphaFoldDB" id="A0A0C9XGC3"/>
<evidence type="ECO:0000313" key="2">
    <source>
        <dbReference type="Proteomes" id="UP000054477"/>
    </source>
</evidence>